<gene>
    <name evidence="10" type="ORF">FJY68_04070</name>
</gene>
<evidence type="ECO:0000256" key="8">
    <source>
        <dbReference type="ARBA" id="ARBA00026068"/>
    </source>
</evidence>
<dbReference type="GO" id="GO:0000917">
    <property type="term" value="P:division septum assembly"/>
    <property type="evidence" value="ECO:0007669"/>
    <property type="project" value="UniProtKB-KW"/>
</dbReference>
<keyword evidence="6" id="KW-0131">Cell cycle</keyword>
<comment type="function">
    <text evidence="7">Activator of cell division through the inhibition of FtsZ GTPase activity, therefore promoting FtsZ assembly into bundles of protofilaments necessary for the formation of the division Z ring. It is recruited early at mid-cell but it is not essential for cell division.</text>
</comment>
<dbReference type="InterPro" id="IPR036192">
    <property type="entry name" value="Cell_div_ZapA-like_sf"/>
</dbReference>
<keyword evidence="4 10" id="KW-0132">Cell division</keyword>
<evidence type="ECO:0000256" key="6">
    <source>
        <dbReference type="ARBA" id="ARBA00023306"/>
    </source>
</evidence>
<evidence type="ECO:0000256" key="9">
    <source>
        <dbReference type="ARBA" id="ARBA00033158"/>
    </source>
</evidence>
<keyword evidence="5" id="KW-0717">Septation</keyword>
<reference evidence="10" key="1">
    <citation type="submission" date="2019-03" db="EMBL/GenBank/DDBJ databases">
        <title>Lake Tanganyika Metagenome-Assembled Genomes (MAGs).</title>
        <authorList>
            <person name="Tran P."/>
        </authorList>
    </citation>
    <scope>NUCLEOTIDE SEQUENCE</scope>
    <source>
        <strain evidence="10">K_DeepCast_150m_m2_040</strain>
    </source>
</reference>
<comment type="subunit">
    <text evidence="8">Homodimer. Interacts with FtsZ.</text>
</comment>
<evidence type="ECO:0000256" key="3">
    <source>
        <dbReference type="ARBA" id="ARBA00022490"/>
    </source>
</evidence>
<dbReference type="GO" id="GO:0032153">
    <property type="term" value="C:cell division site"/>
    <property type="evidence" value="ECO:0007669"/>
    <property type="project" value="TreeGrafter"/>
</dbReference>
<dbReference type="PANTHER" id="PTHR34981:SF1">
    <property type="entry name" value="CELL DIVISION PROTEIN ZAPA"/>
    <property type="match status" value="1"/>
</dbReference>
<name>A0A937XDG7_UNCW3</name>
<protein>
    <recommendedName>
        <fullName evidence="2">Cell division protein ZapA</fullName>
    </recommendedName>
    <alternativeName>
        <fullName evidence="9">Z ring-associated protein ZapA</fullName>
    </alternativeName>
</protein>
<dbReference type="SUPFAM" id="SSF102829">
    <property type="entry name" value="Cell division protein ZapA-like"/>
    <property type="match status" value="1"/>
</dbReference>
<dbReference type="Pfam" id="PF05164">
    <property type="entry name" value="ZapA"/>
    <property type="match status" value="1"/>
</dbReference>
<dbReference type="Proteomes" id="UP000779900">
    <property type="component" value="Unassembled WGS sequence"/>
</dbReference>
<comment type="caution">
    <text evidence="10">The sequence shown here is derived from an EMBL/GenBank/DDBJ whole genome shotgun (WGS) entry which is preliminary data.</text>
</comment>
<dbReference type="InterPro" id="IPR007838">
    <property type="entry name" value="Cell_div_ZapA-like"/>
</dbReference>
<dbReference type="GO" id="GO:0030428">
    <property type="term" value="C:cell septum"/>
    <property type="evidence" value="ECO:0007669"/>
    <property type="project" value="TreeGrafter"/>
</dbReference>
<evidence type="ECO:0000256" key="4">
    <source>
        <dbReference type="ARBA" id="ARBA00022618"/>
    </source>
</evidence>
<evidence type="ECO:0000256" key="2">
    <source>
        <dbReference type="ARBA" id="ARBA00015195"/>
    </source>
</evidence>
<comment type="subcellular location">
    <subcellularLocation>
        <location evidence="1">Cytoplasm</location>
    </subcellularLocation>
</comment>
<evidence type="ECO:0000313" key="11">
    <source>
        <dbReference type="Proteomes" id="UP000779900"/>
    </source>
</evidence>
<evidence type="ECO:0000256" key="1">
    <source>
        <dbReference type="ARBA" id="ARBA00004496"/>
    </source>
</evidence>
<evidence type="ECO:0000256" key="5">
    <source>
        <dbReference type="ARBA" id="ARBA00023210"/>
    </source>
</evidence>
<evidence type="ECO:0000256" key="7">
    <source>
        <dbReference type="ARBA" id="ARBA00024910"/>
    </source>
</evidence>
<proteinExistence type="predicted"/>
<dbReference type="InterPro" id="IPR053712">
    <property type="entry name" value="Bac_CellDiv_Activator"/>
</dbReference>
<dbReference type="PANTHER" id="PTHR34981">
    <property type="entry name" value="CELL DIVISION PROTEIN ZAPA"/>
    <property type="match status" value="1"/>
</dbReference>
<sequence>MKSVVVSVFGSDYNVRADSDGERVQEIAGIVDRKMREIDRQFNQGSSTRTAVLTCMNLVDDHLLQRREDARWVSRRVGVLVRKLESVLGGR</sequence>
<dbReference type="GO" id="GO:0043093">
    <property type="term" value="P:FtsZ-dependent cytokinesis"/>
    <property type="evidence" value="ECO:0007669"/>
    <property type="project" value="TreeGrafter"/>
</dbReference>
<keyword evidence="3" id="KW-0963">Cytoplasm</keyword>
<organism evidence="10 11">
    <name type="scientific">candidate division WOR-3 bacterium</name>
    <dbReference type="NCBI Taxonomy" id="2052148"/>
    <lineage>
        <taxon>Bacteria</taxon>
        <taxon>Bacteria division WOR-3</taxon>
    </lineage>
</organism>
<evidence type="ECO:0000313" key="10">
    <source>
        <dbReference type="EMBL" id="MBM3331012.1"/>
    </source>
</evidence>
<dbReference type="Gene3D" id="6.10.250.790">
    <property type="match status" value="1"/>
</dbReference>
<dbReference type="GO" id="GO:0000921">
    <property type="term" value="P:septin ring assembly"/>
    <property type="evidence" value="ECO:0007669"/>
    <property type="project" value="TreeGrafter"/>
</dbReference>
<dbReference type="EMBL" id="VGIR01000016">
    <property type="protein sequence ID" value="MBM3331012.1"/>
    <property type="molecule type" value="Genomic_DNA"/>
</dbReference>
<dbReference type="GO" id="GO:0005829">
    <property type="term" value="C:cytosol"/>
    <property type="evidence" value="ECO:0007669"/>
    <property type="project" value="TreeGrafter"/>
</dbReference>
<accession>A0A937XDG7</accession>
<dbReference type="AlphaFoldDB" id="A0A937XDG7"/>